<gene>
    <name evidence="8" type="primary">iolD</name>
    <name evidence="8" type="ORF">DVH02_18405</name>
</gene>
<dbReference type="InterPro" id="IPR045229">
    <property type="entry name" value="TPP_enz"/>
</dbReference>
<dbReference type="GO" id="GO:0003984">
    <property type="term" value="F:acetolactate synthase activity"/>
    <property type="evidence" value="ECO:0007669"/>
    <property type="project" value="TreeGrafter"/>
</dbReference>
<dbReference type="InterPro" id="IPR029061">
    <property type="entry name" value="THDP-binding"/>
</dbReference>
<dbReference type="InterPro" id="IPR011766">
    <property type="entry name" value="TPP_enzyme_TPP-bd"/>
</dbReference>
<dbReference type="InterPro" id="IPR012000">
    <property type="entry name" value="Thiamin_PyroP_enz_cen_dom"/>
</dbReference>
<dbReference type="Pfam" id="PF02776">
    <property type="entry name" value="TPP_enzyme_N"/>
    <property type="match status" value="1"/>
</dbReference>
<dbReference type="Pfam" id="PF00205">
    <property type="entry name" value="TPP_enzyme_M"/>
    <property type="match status" value="1"/>
</dbReference>
<evidence type="ECO:0000313" key="8">
    <source>
        <dbReference type="EMBL" id="RDG36767.1"/>
    </source>
</evidence>
<evidence type="ECO:0000259" key="6">
    <source>
        <dbReference type="Pfam" id="PF02775"/>
    </source>
</evidence>
<dbReference type="SUPFAM" id="SSF52467">
    <property type="entry name" value="DHS-like NAD/FAD-binding domain"/>
    <property type="match status" value="1"/>
</dbReference>
<keyword evidence="2 3" id="KW-0786">Thiamine pyrophosphate</keyword>
<dbReference type="PANTHER" id="PTHR18968">
    <property type="entry name" value="THIAMINE PYROPHOSPHATE ENZYMES"/>
    <property type="match status" value="1"/>
</dbReference>
<evidence type="ECO:0000256" key="3">
    <source>
        <dbReference type="RuleBase" id="RU362132"/>
    </source>
</evidence>
<dbReference type="PANTHER" id="PTHR18968:SF9">
    <property type="entry name" value="3D-(3,5_4)-TRIHYDROXYCYCLOHEXANE-1,2-DIONE HYDROLASE"/>
    <property type="match status" value="1"/>
</dbReference>
<dbReference type="OrthoDB" id="3194735at2"/>
<dbReference type="NCBIfam" id="TIGR04377">
    <property type="entry name" value="myo_inos_iolD"/>
    <property type="match status" value="1"/>
</dbReference>
<keyword evidence="8" id="KW-0378">Hydrolase</keyword>
<feature type="compositionally biased region" description="Basic and acidic residues" evidence="4">
    <location>
        <begin position="23"/>
        <end position="34"/>
    </location>
</feature>
<dbReference type="InterPro" id="IPR030817">
    <property type="entry name" value="Myo_inos_IolD"/>
</dbReference>
<dbReference type="Gene3D" id="3.40.50.1220">
    <property type="entry name" value="TPP-binding domain"/>
    <property type="match status" value="1"/>
</dbReference>
<dbReference type="GO" id="GO:0050660">
    <property type="term" value="F:flavin adenine dinucleotide binding"/>
    <property type="evidence" value="ECO:0007669"/>
    <property type="project" value="TreeGrafter"/>
</dbReference>
<dbReference type="GO" id="GO:0102481">
    <property type="term" value="F:3D-(3,5/4)-trihydroxycyclohexane-1,2-dione hydrolase activity"/>
    <property type="evidence" value="ECO:0007669"/>
    <property type="project" value="UniProtKB-EC"/>
</dbReference>
<reference evidence="8 9" key="1">
    <citation type="submission" date="2018-07" db="EMBL/GenBank/DDBJ databases">
        <title>Streptomyces species from bats.</title>
        <authorList>
            <person name="Dunlap C."/>
        </authorList>
    </citation>
    <scope>NUCLEOTIDE SEQUENCE [LARGE SCALE GENOMIC DNA]</scope>
    <source>
        <strain evidence="8 9">AC230</strain>
    </source>
</reference>
<dbReference type="GO" id="GO:0019310">
    <property type="term" value="P:inositol catabolic process"/>
    <property type="evidence" value="ECO:0007669"/>
    <property type="project" value="InterPro"/>
</dbReference>
<evidence type="ECO:0000256" key="4">
    <source>
        <dbReference type="SAM" id="MobiDB-lite"/>
    </source>
</evidence>
<evidence type="ECO:0000256" key="2">
    <source>
        <dbReference type="ARBA" id="ARBA00023052"/>
    </source>
</evidence>
<accession>A0A370B4K3</accession>
<dbReference type="SUPFAM" id="SSF52518">
    <property type="entry name" value="Thiamin diphosphate-binding fold (THDP-binding)"/>
    <property type="match status" value="2"/>
</dbReference>
<dbReference type="RefSeq" id="WP_114624910.1">
    <property type="nucleotide sequence ID" value="NZ_QQNA01000140.1"/>
</dbReference>
<comment type="similarity">
    <text evidence="1 3">Belongs to the TPP enzyme family.</text>
</comment>
<dbReference type="AlphaFoldDB" id="A0A370B4K3"/>
<sequence>MTTDPDLTGPGAPDNAADALGSDARRPDARRADGLRPATRRLTVAQALIRFLSRQYTERDGHRQRLIAATWGIFGHGNVAGIGQALVEAAPDMRYLQGRNEQSMVHAAVGYARQSTRLSAHAVTTSIGPGATNLVTGAALATINRLPVLLLPGDTFATRPADPVLQQLEVRSAGDVSVNDALRPVSAYFDRVSRPEALIPAALAAMRVLGDPAETGAVTLALPQDVQAEAYDWPEEFFAERIWRVRRQAPDPDELADAVRLVRAARRPLIVAGGGVHYSAAEEALAAFAETTGMPVASTQAGKGSLRHDHPADVGGIGHTGSATADDLARTADLVIGVGTRWSDFSTASATLFQNPAVRFLNLNVTGFDAHKLAAHPLVADARTALQQLAAGLTGHRVDSAYTAEFREGKARWEERVRTAFTGSAAEPADGRAGGSGTGHEKAGSGGAGDEKAADVRAGDGKTGGGGAGDLVRPAQERRDAVRPTQAQVLGVLDGLVTDEDILINAAGSLPGDLHKLWRARSRDQYHVEYGYSCMGYEIPAAIGVQLAAPDRPVWALVGDGTYLMNPTEIVTAVQEGLPVNVVILQNHGYASIGGLSETVGAERFGTAYRFRAADATYTGAPLPVDLAANAASLGLRTIRAKTVDDLREALAEARAHDGPTCVYVETETADTVSGVPPAQAWWDVPVAETATRTSAVSAREEYERFAAARRRHL</sequence>
<dbReference type="InterPro" id="IPR012001">
    <property type="entry name" value="Thiamin_PyroP_enz_TPP-bd_dom"/>
</dbReference>
<feature type="domain" description="Thiamine pyrophosphate enzyme central" evidence="5">
    <location>
        <begin position="256"/>
        <end position="389"/>
    </location>
</feature>
<dbReference type="EMBL" id="QQNA01000140">
    <property type="protein sequence ID" value="RDG36767.1"/>
    <property type="molecule type" value="Genomic_DNA"/>
</dbReference>
<dbReference type="Proteomes" id="UP000253741">
    <property type="component" value="Unassembled WGS sequence"/>
</dbReference>
<protein>
    <submittedName>
        <fullName evidence="8">3D-(3,5/4)-trihydroxycyclohexane-1,2-dione acylhydrolase (Decyclizing)</fullName>
        <ecNumber evidence="8">3.7.1.22</ecNumber>
    </submittedName>
</protein>
<feature type="domain" description="Thiamine pyrophosphate enzyme N-terminal TPP-binding" evidence="7">
    <location>
        <begin position="88"/>
        <end position="157"/>
    </location>
</feature>
<dbReference type="GO" id="GO:0009097">
    <property type="term" value="P:isoleucine biosynthetic process"/>
    <property type="evidence" value="ECO:0007669"/>
    <property type="project" value="TreeGrafter"/>
</dbReference>
<keyword evidence="9" id="KW-1185">Reference proteome</keyword>
<dbReference type="InterPro" id="IPR029035">
    <property type="entry name" value="DHS-like_NAD/FAD-binding_dom"/>
</dbReference>
<evidence type="ECO:0000259" key="5">
    <source>
        <dbReference type="Pfam" id="PF00205"/>
    </source>
</evidence>
<dbReference type="Gene3D" id="3.40.50.970">
    <property type="match status" value="2"/>
</dbReference>
<dbReference type="GO" id="GO:0030976">
    <property type="term" value="F:thiamine pyrophosphate binding"/>
    <property type="evidence" value="ECO:0007669"/>
    <property type="project" value="InterPro"/>
</dbReference>
<feature type="region of interest" description="Disordered" evidence="4">
    <location>
        <begin position="419"/>
        <end position="483"/>
    </location>
</feature>
<feature type="compositionally biased region" description="Basic and acidic residues" evidence="4">
    <location>
        <begin position="439"/>
        <end position="460"/>
    </location>
</feature>
<feature type="domain" description="Thiamine pyrophosphate enzyme TPP-binding" evidence="6">
    <location>
        <begin position="507"/>
        <end position="664"/>
    </location>
</feature>
<dbReference type="EC" id="3.7.1.22" evidence="8"/>
<dbReference type="GO" id="GO:0005948">
    <property type="term" value="C:acetolactate synthase complex"/>
    <property type="evidence" value="ECO:0007669"/>
    <property type="project" value="TreeGrafter"/>
</dbReference>
<dbReference type="GO" id="GO:0009099">
    <property type="term" value="P:L-valine biosynthetic process"/>
    <property type="evidence" value="ECO:0007669"/>
    <property type="project" value="TreeGrafter"/>
</dbReference>
<organism evidence="8 9">
    <name type="scientific">Streptomyces corynorhini</name>
    <dbReference type="NCBI Taxonomy" id="2282652"/>
    <lineage>
        <taxon>Bacteria</taxon>
        <taxon>Bacillati</taxon>
        <taxon>Actinomycetota</taxon>
        <taxon>Actinomycetes</taxon>
        <taxon>Kitasatosporales</taxon>
        <taxon>Streptomycetaceae</taxon>
        <taxon>Streptomyces</taxon>
    </lineage>
</organism>
<dbReference type="Pfam" id="PF02775">
    <property type="entry name" value="TPP_enzyme_C"/>
    <property type="match status" value="1"/>
</dbReference>
<evidence type="ECO:0000313" key="9">
    <source>
        <dbReference type="Proteomes" id="UP000253741"/>
    </source>
</evidence>
<evidence type="ECO:0000256" key="1">
    <source>
        <dbReference type="ARBA" id="ARBA00007812"/>
    </source>
</evidence>
<evidence type="ECO:0000259" key="7">
    <source>
        <dbReference type="Pfam" id="PF02776"/>
    </source>
</evidence>
<name>A0A370B4K3_9ACTN</name>
<dbReference type="CDD" id="cd07035">
    <property type="entry name" value="TPP_PYR_POX_like"/>
    <property type="match status" value="1"/>
</dbReference>
<comment type="caution">
    <text evidence="8">The sequence shown here is derived from an EMBL/GenBank/DDBJ whole genome shotgun (WGS) entry which is preliminary data.</text>
</comment>
<dbReference type="GO" id="GO:0000287">
    <property type="term" value="F:magnesium ion binding"/>
    <property type="evidence" value="ECO:0007669"/>
    <property type="project" value="InterPro"/>
</dbReference>
<feature type="region of interest" description="Disordered" evidence="4">
    <location>
        <begin position="1"/>
        <end position="37"/>
    </location>
</feature>
<proteinExistence type="inferred from homology"/>